<dbReference type="CDD" id="cd00560">
    <property type="entry name" value="PanC"/>
    <property type="match status" value="1"/>
</dbReference>
<comment type="catalytic activity">
    <reaction evidence="7 8">
        <text>(R)-pantoate + beta-alanine + ATP = (R)-pantothenate + AMP + diphosphate + H(+)</text>
        <dbReference type="Rhea" id="RHEA:10912"/>
        <dbReference type="ChEBI" id="CHEBI:15378"/>
        <dbReference type="ChEBI" id="CHEBI:15980"/>
        <dbReference type="ChEBI" id="CHEBI:29032"/>
        <dbReference type="ChEBI" id="CHEBI:30616"/>
        <dbReference type="ChEBI" id="CHEBI:33019"/>
        <dbReference type="ChEBI" id="CHEBI:57966"/>
        <dbReference type="ChEBI" id="CHEBI:456215"/>
        <dbReference type="EC" id="6.3.2.1"/>
    </reaction>
</comment>
<keyword evidence="3 8" id="KW-0436">Ligase</keyword>
<evidence type="ECO:0000256" key="5">
    <source>
        <dbReference type="ARBA" id="ARBA00022741"/>
    </source>
</evidence>
<proteinExistence type="inferred from homology"/>
<feature type="binding site" evidence="8">
    <location>
        <position position="76"/>
    </location>
    <ligand>
        <name>(R)-pantoate</name>
        <dbReference type="ChEBI" id="CHEBI:15980"/>
    </ligand>
</feature>
<evidence type="ECO:0000256" key="3">
    <source>
        <dbReference type="ARBA" id="ARBA00022598"/>
    </source>
</evidence>
<dbReference type="PANTHER" id="PTHR21299:SF1">
    <property type="entry name" value="PANTOATE--BETA-ALANINE LIGASE"/>
    <property type="match status" value="1"/>
</dbReference>
<protein>
    <recommendedName>
        <fullName evidence="8">Pantothenate synthetase</fullName>
        <shortName evidence="8">PS</shortName>
        <ecNumber evidence="8">6.3.2.1</ecNumber>
    </recommendedName>
    <alternativeName>
        <fullName evidence="8">Pantoate--beta-alanine ligase</fullName>
    </alternativeName>
    <alternativeName>
        <fullName evidence="8">Pantoate-activating enzyme</fullName>
    </alternativeName>
</protein>
<dbReference type="Pfam" id="PF02569">
    <property type="entry name" value="Pantoate_ligase"/>
    <property type="match status" value="1"/>
</dbReference>
<dbReference type="InterPro" id="IPR014729">
    <property type="entry name" value="Rossmann-like_a/b/a_fold"/>
</dbReference>
<organism evidence="9 10">
    <name type="scientific">Deinococcus metalli</name>
    <dbReference type="NCBI Taxonomy" id="1141878"/>
    <lineage>
        <taxon>Bacteria</taxon>
        <taxon>Thermotogati</taxon>
        <taxon>Deinococcota</taxon>
        <taxon>Deinococci</taxon>
        <taxon>Deinococcales</taxon>
        <taxon>Deinococcaceae</taxon>
        <taxon>Deinococcus</taxon>
    </lineage>
</organism>
<sequence>MTGVRAAPQPDVPAAGNATPALYRDPLLLRAAVAGRGVVGFVPTMGYLHEGHATLIRQARRACDVVVLSIFVNPLQFGPKEDLAKYPRDLERDLRVAAGAGVDAVFYPEVETMYPPGFDTRVVVSGVSEPLDGAARPGHFVGVATVVLKLLNLVQPDRVFLGEKDWQQLAVLRRMVTDLNVPTEVIGVPTVRESSGLAMSSRNSYLTAAQKERAVVLMRSLRAVQDAYAAGERRTAALRQAGLDVLAEEPDAEVEYLEVVGRDLRSRDILPGATLPSDSVERADVDNDAMTRVLVAARMYGVRLIDNLPLDGRGGGA</sequence>
<dbReference type="Gene3D" id="3.30.1300.10">
    <property type="entry name" value="Pantoate-beta-alanine ligase, C-terminal domain"/>
    <property type="match status" value="1"/>
</dbReference>
<keyword evidence="8" id="KW-0963">Cytoplasm</keyword>
<comment type="function">
    <text evidence="8">Catalyzes the condensation of pantoate with beta-alanine in an ATP-dependent reaction via a pantoyl-adenylate intermediate.</text>
</comment>
<comment type="subunit">
    <text evidence="8">Homodimer.</text>
</comment>
<name>A0ABQ3JRJ0_9DEIO</name>
<dbReference type="HAMAP" id="MF_00158">
    <property type="entry name" value="PanC"/>
    <property type="match status" value="1"/>
</dbReference>
<comment type="caution">
    <text evidence="9">The sequence shown here is derived from an EMBL/GenBank/DDBJ whole genome shotgun (WGS) entry which is preliminary data.</text>
</comment>
<gene>
    <name evidence="8 9" type="primary">panC</name>
    <name evidence="9" type="ORF">GCM10017781_26080</name>
</gene>
<reference evidence="10" key="1">
    <citation type="journal article" date="2019" name="Int. J. Syst. Evol. Microbiol.">
        <title>The Global Catalogue of Microorganisms (GCM) 10K type strain sequencing project: providing services to taxonomists for standard genome sequencing and annotation.</title>
        <authorList>
            <consortium name="The Broad Institute Genomics Platform"/>
            <consortium name="The Broad Institute Genome Sequencing Center for Infectious Disease"/>
            <person name="Wu L."/>
            <person name="Ma J."/>
        </authorList>
    </citation>
    <scope>NUCLEOTIDE SEQUENCE [LARGE SCALE GENOMIC DNA]</scope>
    <source>
        <strain evidence="10">CGMCC 1.18437</strain>
    </source>
</reference>
<dbReference type="InterPro" id="IPR042176">
    <property type="entry name" value="Pantoate_ligase_C"/>
</dbReference>
<dbReference type="EC" id="6.3.2.1" evidence="8"/>
<dbReference type="NCBIfam" id="TIGR00125">
    <property type="entry name" value="cyt_tran_rel"/>
    <property type="match status" value="1"/>
</dbReference>
<dbReference type="SUPFAM" id="SSF52374">
    <property type="entry name" value="Nucleotidylyl transferase"/>
    <property type="match status" value="1"/>
</dbReference>
<feature type="binding site" evidence="8">
    <location>
        <position position="168"/>
    </location>
    <ligand>
        <name>(R)-pantoate</name>
        <dbReference type="ChEBI" id="CHEBI:15980"/>
    </ligand>
</feature>
<comment type="miscellaneous">
    <text evidence="8">The reaction proceeds by a bi uni uni bi ping pong mechanism.</text>
</comment>
<evidence type="ECO:0000256" key="7">
    <source>
        <dbReference type="ARBA" id="ARBA00048258"/>
    </source>
</evidence>
<feature type="active site" description="Proton donor" evidence="8">
    <location>
        <position position="52"/>
    </location>
</feature>
<feature type="binding site" evidence="8">
    <location>
        <begin position="199"/>
        <end position="202"/>
    </location>
    <ligand>
        <name>ATP</name>
        <dbReference type="ChEBI" id="CHEBI:30616"/>
    </ligand>
</feature>
<evidence type="ECO:0000256" key="4">
    <source>
        <dbReference type="ARBA" id="ARBA00022655"/>
    </source>
</evidence>
<feature type="binding site" evidence="8">
    <location>
        <position position="191"/>
    </location>
    <ligand>
        <name>ATP</name>
        <dbReference type="ChEBI" id="CHEBI:30616"/>
    </ligand>
</feature>
<keyword evidence="10" id="KW-1185">Reference proteome</keyword>
<feature type="binding site" evidence="8">
    <location>
        <position position="76"/>
    </location>
    <ligand>
        <name>beta-alanine</name>
        <dbReference type="ChEBI" id="CHEBI:57966"/>
    </ligand>
</feature>
<evidence type="ECO:0000256" key="8">
    <source>
        <dbReference type="HAMAP-Rule" id="MF_00158"/>
    </source>
</evidence>
<keyword evidence="6 8" id="KW-0067">ATP-binding</keyword>
<keyword evidence="5 8" id="KW-0547">Nucleotide-binding</keyword>
<evidence type="ECO:0000313" key="10">
    <source>
        <dbReference type="Proteomes" id="UP000619376"/>
    </source>
</evidence>
<evidence type="ECO:0000256" key="1">
    <source>
        <dbReference type="ARBA" id="ARBA00004990"/>
    </source>
</evidence>
<dbReference type="Gene3D" id="3.40.50.620">
    <property type="entry name" value="HUPs"/>
    <property type="match status" value="1"/>
</dbReference>
<dbReference type="EMBL" id="BNAJ01000006">
    <property type="protein sequence ID" value="GHF48484.1"/>
    <property type="molecule type" value="Genomic_DNA"/>
</dbReference>
<comment type="subcellular location">
    <subcellularLocation>
        <location evidence="8">Cytoplasm</location>
    </subcellularLocation>
</comment>
<dbReference type="NCBIfam" id="TIGR00018">
    <property type="entry name" value="panC"/>
    <property type="match status" value="1"/>
</dbReference>
<dbReference type="InterPro" id="IPR004821">
    <property type="entry name" value="Cyt_trans-like"/>
</dbReference>
<evidence type="ECO:0000256" key="6">
    <source>
        <dbReference type="ARBA" id="ARBA00022840"/>
    </source>
</evidence>
<dbReference type="PANTHER" id="PTHR21299">
    <property type="entry name" value="CYTIDYLATE KINASE/PANTOATE-BETA-ALANINE LIGASE"/>
    <property type="match status" value="1"/>
</dbReference>
<feature type="binding site" evidence="8">
    <location>
        <begin position="45"/>
        <end position="52"/>
    </location>
    <ligand>
        <name>ATP</name>
        <dbReference type="ChEBI" id="CHEBI:30616"/>
    </ligand>
</feature>
<comment type="similarity">
    <text evidence="2 8">Belongs to the pantothenate synthetase family.</text>
</comment>
<dbReference type="Proteomes" id="UP000619376">
    <property type="component" value="Unassembled WGS sequence"/>
</dbReference>
<evidence type="ECO:0000313" key="9">
    <source>
        <dbReference type="EMBL" id="GHF48484.1"/>
    </source>
</evidence>
<comment type="pathway">
    <text evidence="1 8">Cofactor biosynthesis; (R)-pantothenate biosynthesis; (R)-pantothenate from (R)-pantoate and beta-alanine: step 1/1.</text>
</comment>
<dbReference type="InterPro" id="IPR003721">
    <property type="entry name" value="Pantoate_ligase"/>
</dbReference>
<feature type="binding site" evidence="8">
    <location>
        <begin position="162"/>
        <end position="165"/>
    </location>
    <ligand>
        <name>ATP</name>
        <dbReference type="ChEBI" id="CHEBI:30616"/>
    </ligand>
</feature>
<accession>A0ABQ3JRJ0</accession>
<evidence type="ECO:0000256" key="2">
    <source>
        <dbReference type="ARBA" id="ARBA00009256"/>
    </source>
</evidence>
<keyword evidence="4 8" id="KW-0566">Pantothenate biosynthesis</keyword>